<evidence type="ECO:0000313" key="2">
    <source>
        <dbReference type="EMBL" id="KKM77216.1"/>
    </source>
</evidence>
<evidence type="ECO:0000256" key="1">
    <source>
        <dbReference type="SAM" id="Phobius"/>
    </source>
</evidence>
<keyword evidence="1" id="KW-0472">Membrane</keyword>
<organism evidence="2">
    <name type="scientific">marine sediment metagenome</name>
    <dbReference type="NCBI Taxonomy" id="412755"/>
    <lineage>
        <taxon>unclassified sequences</taxon>
        <taxon>metagenomes</taxon>
        <taxon>ecological metagenomes</taxon>
    </lineage>
</organism>
<proteinExistence type="predicted"/>
<keyword evidence="1" id="KW-1133">Transmembrane helix</keyword>
<accession>A0A0F9KR15</accession>
<sequence length="32" mass="3536">MSNGDMALSAILIALSLWALYTGWKLRKGAKR</sequence>
<name>A0A0F9KR15_9ZZZZ</name>
<keyword evidence="1" id="KW-0812">Transmembrane</keyword>
<dbReference type="EMBL" id="LAZR01008677">
    <property type="protein sequence ID" value="KKM77216.1"/>
    <property type="molecule type" value="Genomic_DNA"/>
</dbReference>
<reference evidence="2" key="1">
    <citation type="journal article" date="2015" name="Nature">
        <title>Complex archaea that bridge the gap between prokaryotes and eukaryotes.</title>
        <authorList>
            <person name="Spang A."/>
            <person name="Saw J.H."/>
            <person name="Jorgensen S.L."/>
            <person name="Zaremba-Niedzwiedzka K."/>
            <person name="Martijn J."/>
            <person name="Lind A.E."/>
            <person name="van Eijk R."/>
            <person name="Schleper C."/>
            <person name="Guy L."/>
            <person name="Ettema T.J."/>
        </authorList>
    </citation>
    <scope>NUCLEOTIDE SEQUENCE</scope>
</reference>
<protein>
    <submittedName>
        <fullName evidence="2">Uncharacterized protein</fullName>
    </submittedName>
</protein>
<gene>
    <name evidence="2" type="ORF">LCGC14_1372320</name>
</gene>
<comment type="caution">
    <text evidence="2">The sequence shown here is derived from an EMBL/GenBank/DDBJ whole genome shotgun (WGS) entry which is preliminary data.</text>
</comment>
<dbReference type="AlphaFoldDB" id="A0A0F9KR15"/>
<feature type="transmembrane region" description="Helical" evidence="1">
    <location>
        <begin position="6"/>
        <end position="24"/>
    </location>
</feature>